<sequence length="331" mass="36638">GERHHRHGRCGRGSDRAARTARGARAPSHDLRRLGRPPSGRALRGLSGLRDEGAVLRAVRLRLQPSARLWWSPLLRPRRVFRHGELCLGLHGETLGHHARDRDPARNGRFSRPGPCFRRAGDPPPGHLLRHDHPGARPDGLLLLAPDPALHGRRGRHPGGAARQPFRPGQPRRRPGALLPGRGHLLRRAAADLPHHPLALRPGSKGDPGQRAARDLAGVSNPSIQARRVRAVGLARRRRRGHEGDRVPARLAHRRALVDVGRGGSDDARRRHGDGVWADRRRARGRGDAELSRLLRILGPGHPGCHLRGLRAPVPRRHRRRHRQADRPAAV</sequence>
<feature type="region of interest" description="Disordered" evidence="1">
    <location>
        <begin position="196"/>
        <end position="215"/>
    </location>
</feature>
<dbReference type="EMBL" id="CADCUC010000484">
    <property type="protein sequence ID" value="CAA9350783.1"/>
    <property type="molecule type" value="Genomic_DNA"/>
</dbReference>
<name>A0A6J4M5T6_9HYPH</name>
<feature type="compositionally biased region" description="Basic residues" evidence="1">
    <location>
        <begin position="314"/>
        <end position="324"/>
    </location>
</feature>
<evidence type="ECO:0000256" key="1">
    <source>
        <dbReference type="SAM" id="MobiDB-lite"/>
    </source>
</evidence>
<reference evidence="2" key="1">
    <citation type="submission" date="2020-02" db="EMBL/GenBank/DDBJ databases">
        <authorList>
            <person name="Meier V. D."/>
        </authorList>
    </citation>
    <scope>NUCLEOTIDE SEQUENCE</scope>
    <source>
        <strain evidence="2">AVDCRST_MAG90</strain>
    </source>
</reference>
<feature type="region of interest" description="Disordered" evidence="1">
    <location>
        <begin position="1"/>
        <end position="45"/>
    </location>
</feature>
<feature type="non-terminal residue" evidence="2">
    <location>
        <position position="1"/>
    </location>
</feature>
<feature type="compositionally biased region" description="Low complexity" evidence="1">
    <location>
        <begin position="137"/>
        <end position="149"/>
    </location>
</feature>
<feature type="region of interest" description="Disordered" evidence="1">
    <location>
        <begin position="95"/>
        <end position="180"/>
    </location>
</feature>
<feature type="region of interest" description="Disordered" evidence="1">
    <location>
        <begin position="303"/>
        <end position="331"/>
    </location>
</feature>
<gene>
    <name evidence="2" type="ORF">AVDCRST_MAG90-2414</name>
</gene>
<organism evidence="2">
    <name type="scientific">uncultured Microvirga sp</name>
    <dbReference type="NCBI Taxonomy" id="412392"/>
    <lineage>
        <taxon>Bacteria</taxon>
        <taxon>Pseudomonadati</taxon>
        <taxon>Pseudomonadota</taxon>
        <taxon>Alphaproteobacteria</taxon>
        <taxon>Hyphomicrobiales</taxon>
        <taxon>Methylobacteriaceae</taxon>
        <taxon>Microvirga</taxon>
        <taxon>environmental samples</taxon>
    </lineage>
</organism>
<feature type="compositionally biased region" description="Basic residues" evidence="1">
    <location>
        <begin position="1"/>
        <end position="10"/>
    </location>
</feature>
<protein>
    <submittedName>
        <fullName evidence="2">Branched-chain amino acid transport system permease protein LivM</fullName>
    </submittedName>
</protein>
<proteinExistence type="predicted"/>
<accession>A0A6J4M5T6</accession>
<feature type="compositionally biased region" description="Basic and acidic residues" evidence="1">
    <location>
        <begin position="95"/>
        <end position="106"/>
    </location>
</feature>
<evidence type="ECO:0000313" key="2">
    <source>
        <dbReference type="EMBL" id="CAA9350783.1"/>
    </source>
</evidence>
<feature type="compositionally biased region" description="Low complexity" evidence="1">
    <location>
        <begin position="159"/>
        <end position="169"/>
    </location>
</feature>
<dbReference type="AlphaFoldDB" id="A0A6J4M5T6"/>
<feature type="non-terminal residue" evidence="2">
    <location>
        <position position="331"/>
    </location>
</feature>